<protein>
    <submittedName>
        <fullName evidence="2">Unannotated protein</fullName>
    </submittedName>
</protein>
<name>A0A6J6ET17_9ZZZZ</name>
<sequence length="87" mass="9756">MLNGRKRERTFRESAGLIEADGVDSSESFNRCKFLGQNFLAGEAGSANRERNACKEDESFGDHGNKSGDRALNRRDKSIMSRQLRSD</sequence>
<organism evidence="2">
    <name type="scientific">freshwater metagenome</name>
    <dbReference type="NCBI Taxonomy" id="449393"/>
    <lineage>
        <taxon>unclassified sequences</taxon>
        <taxon>metagenomes</taxon>
        <taxon>ecological metagenomes</taxon>
    </lineage>
</organism>
<proteinExistence type="predicted"/>
<feature type="region of interest" description="Disordered" evidence="1">
    <location>
        <begin position="45"/>
        <end position="87"/>
    </location>
</feature>
<gene>
    <name evidence="2" type="ORF">UFOPK1603_01595</name>
</gene>
<accession>A0A6J6ET17</accession>
<feature type="compositionally biased region" description="Basic and acidic residues" evidence="1">
    <location>
        <begin position="48"/>
        <end position="87"/>
    </location>
</feature>
<evidence type="ECO:0000256" key="1">
    <source>
        <dbReference type="SAM" id="MobiDB-lite"/>
    </source>
</evidence>
<dbReference type="AlphaFoldDB" id="A0A6J6ET17"/>
<dbReference type="EMBL" id="CAEZTG010000189">
    <property type="protein sequence ID" value="CAB4578509.1"/>
    <property type="molecule type" value="Genomic_DNA"/>
</dbReference>
<evidence type="ECO:0000313" key="2">
    <source>
        <dbReference type="EMBL" id="CAB4578509.1"/>
    </source>
</evidence>
<reference evidence="2" key="1">
    <citation type="submission" date="2020-05" db="EMBL/GenBank/DDBJ databases">
        <authorList>
            <person name="Chiriac C."/>
            <person name="Salcher M."/>
            <person name="Ghai R."/>
            <person name="Kavagutti S V."/>
        </authorList>
    </citation>
    <scope>NUCLEOTIDE SEQUENCE</scope>
</reference>